<dbReference type="AlphaFoldDB" id="D2AXD5"/>
<reference evidence="3 4" key="1">
    <citation type="journal article" date="2010" name="Stand. Genomic Sci.">
        <title>Complete genome sequence of Streptosporangium roseum type strain (NI 9100).</title>
        <authorList>
            <person name="Nolan M."/>
            <person name="Sikorski J."/>
            <person name="Jando M."/>
            <person name="Lucas S."/>
            <person name="Lapidus A."/>
            <person name="Glavina Del Rio T."/>
            <person name="Chen F."/>
            <person name="Tice H."/>
            <person name="Pitluck S."/>
            <person name="Cheng J.F."/>
            <person name="Chertkov O."/>
            <person name="Sims D."/>
            <person name="Meincke L."/>
            <person name="Brettin T."/>
            <person name="Han C."/>
            <person name="Detter J.C."/>
            <person name="Bruce D."/>
            <person name="Goodwin L."/>
            <person name="Land M."/>
            <person name="Hauser L."/>
            <person name="Chang Y.J."/>
            <person name="Jeffries C.D."/>
            <person name="Ivanova N."/>
            <person name="Mavromatis K."/>
            <person name="Mikhailova N."/>
            <person name="Chen A."/>
            <person name="Palaniappan K."/>
            <person name="Chain P."/>
            <person name="Rohde M."/>
            <person name="Goker M."/>
            <person name="Bristow J."/>
            <person name="Eisen J.A."/>
            <person name="Markowitz V."/>
            <person name="Hugenholtz P."/>
            <person name="Kyrpides N.C."/>
            <person name="Klenk H.P."/>
        </authorList>
    </citation>
    <scope>NUCLEOTIDE SEQUENCE [LARGE SCALE GENOMIC DNA]</scope>
    <source>
        <strain evidence="4">ATCC 12428 / DSM 43021 / JCM 3005 / NI 9100</strain>
    </source>
</reference>
<name>D2AXD5_STRRD</name>
<dbReference type="InterPro" id="IPR046151">
    <property type="entry name" value="DUF6153"/>
</dbReference>
<protein>
    <submittedName>
        <fullName evidence="3">Uncharacterized protein</fullName>
    </submittedName>
</protein>
<keyword evidence="4" id="KW-1185">Reference proteome</keyword>
<dbReference type="KEGG" id="sro:Sros_0058"/>
<organism evidence="3 4">
    <name type="scientific">Streptosporangium roseum (strain ATCC 12428 / DSM 43021 / JCM 3005 / KCTC 9067 / NCIMB 10171 / NRRL 2505 / NI 9100)</name>
    <dbReference type="NCBI Taxonomy" id="479432"/>
    <lineage>
        <taxon>Bacteria</taxon>
        <taxon>Bacillati</taxon>
        <taxon>Actinomycetota</taxon>
        <taxon>Actinomycetes</taxon>
        <taxon>Streptosporangiales</taxon>
        <taxon>Streptosporangiaceae</taxon>
        <taxon>Streptosporangium</taxon>
    </lineage>
</organism>
<accession>D2AXD5</accession>
<dbReference type="RefSeq" id="WP_012886861.1">
    <property type="nucleotide sequence ID" value="NC_013595.1"/>
</dbReference>
<gene>
    <name evidence="3" type="ordered locus">Sros_0058</name>
</gene>
<evidence type="ECO:0000313" key="3">
    <source>
        <dbReference type="EMBL" id="ACZ83115.1"/>
    </source>
</evidence>
<dbReference type="Proteomes" id="UP000002029">
    <property type="component" value="Chromosome"/>
</dbReference>
<dbReference type="OrthoDB" id="3540143at2"/>
<proteinExistence type="predicted"/>
<sequence length="145" mass="15269">MDGPARRHPLRAPRRLLLLITLVLGIAGMHTLGHADHAKERSGTAGHGVAAEHRSPEPALVSPPAPESGDGRRVSDADGDLPRLDPASVCLAVLTALLALLLGALWARRRAPRAGTAVLPPAPPVARPPPRRTALRLARLSVLRI</sequence>
<dbReference type="Pfam" id="PF19650">
    <property type="entry name" value="DUF6153"/>
    <property type="match status" value="1"/>
</dbReference>
<evidence type="ECO:0000256" key="2">
    <source>
        <dbReference type="SAM" id="Phobius"/>
    </source>
</evidence>
<keyword evidence="2" id="KW-0472">Membrane</keyword>
<dbReference type="EMBL" id="CP001814">
    <property type="protein sequence ID" value="ACZ83115.1"/>
    <property type="molecule type" value="Genomic_DNA"/>
</dbReference>
<feature type="compositionally biased region" description="Basic and acidic residues" evidence="1">
    <location>
        <begin position="69"/>
        <end position="79"/>
    </location>
</feature>
<keyword evidence="2" id="KW-0812">Transmembrane</keyword>
<dbReference type="HOGENOM" id="CLU_1784862_0_0_11"/>
<evidence type="ECO:0000313" key="4">
    <source>
        <dbReference type="Proteomes" id="UP000002029"/>
    </source>
</evidence>
<feature type="transmembrane region" description="Helical" evidence="2">
    <location>
        <begin position="86"/>
        <end position="107"/>
    </location>
</feature>
<evidence type="ECO:0000256" key="1">
    <source>
        <dbReference type="SAM" id="MobiDB-lite"/>
    </source>
</evidence>
<dbReference type="STRING" id="479432.Sros_0058"/>
<feature type="region of interest" description="Disordered" evidence="1">
    <location>
        <begin position="38"/>
        <end position="79"/>
    </location>
</feature>
<keyword evidence="2" id="KW-1133">Transmembrane helix</keyword>